<keyword evidence="2" id="KW-1133">Transmembrane helix</keyword>
<feature type="transmembrane region" description="Helical" evidence="2">
    <location>
        <begin position="133"/>
        <end position="154"/>
    </location>
</feature>
<feature type="compositionally biased region" description="Basic and acidic residues" evidence="1">
    <location>
        <begin position="248"/>
        <end position="258"/>
    </location>
</feature>
<reference evidence="3 4" key="1">
    <citation type="submission" date="2024-02" db="EMBL/GenBank/DDBJ databases">
        <title>De novo assembly and annotation of 12 fungi associated with fruit tree decline syndrome in Ontario, Canada.</title>
        <authorList>
            <person name="Sulman M."/>
            <person name="Ellouze W."/>
            <person name="Ilyukhin E."/>
        </authorList>
    </citation>
    <scope>NUCLEOTIDE SEQUENCE [LARGE SCALE GENOMIC DNA]</scope>
    <source>
        <strain evidence="3 4">M11/M66-122</strain>
    </source>
</reference>
<dbReference type="AlphaFoldDB" id="A0AAN9V319"/>
<organism evidence="3 4">
    <name type="scientific">Diatrype stigma</name>
    <dbReference type="NCBI Taxonomy" id="117547"/>
    <lineage>
        <taxon>Eukaryota</taxon>
        <taxon>Fungi</taxon>
        <taxon>Dikarya</taxon>
        <taxon>Ascomycota</taxon>
        <taxon>Pezizomycotina</taxon>
        <taxon>Sordariomycetes</taxon>
        <taxon>Xylariomycetidae</taxon>
        <taxon>Xylariales</taxon>
        <taxon>Diatrypaceae</taxon>
        <taxon>Diatrype</taxon>
    </lineage>
</organism>
<feature type="region of interest" description="Disordered" evidence="1">
    <location>
        <begin position="393"/>
        <end position="418"/>
    </location>
</feature>
<accession>A0AAN9V319</accession>
<keyword evidence="2" id="KW-0472">Membrane</keyword>
<sequence length="444" mass="48671">MFGSHRDQAHFGRAKWRKRILLPCWMVQIVFLMVLIGLFSYRLSQTVITWRDEDEKGQVPMVEFVWESVNIGFSFISLVLTVSSVMKFVSEVLTPSGMLFNNILNTIFALASLALDILVYVQRADRHFSTIGLAIDSVILFFTIISVIYATIVYRRLAAYDDYHLPHNVKPYGYDMSTEDTSYPSMMEPAEPYDPTNPKQSFTARPRSLSALSAFSASSLRLSYASRRESGSHAPQQQQQQQPSPPPMERKSSYDHRRSTQFDEYVARRLSGGDANLRRSIEHALGAADFNPSGASRDSLISNRTVPIQVVQPQDNELGARLASCDASISVLSDTAATVSALSEESPSRELSINSGVTTMAHSLVSVPEVHEEDELHMHPGVMRVGPQDAGAARQSLLGGRGPSRSPPAGGAGVVGGRSSMGYVDGLEDIELGVGGRKRKAGGL</sequence>
<evidence type="ECO:0000313" key="3">
    <source>
        <dbReference type="EMBL" id="KAK7757492.1"/>
    </source>
</evidence>
<evidence type="ECO:0000313" key="4">
    <source>
        <dbReference type="Proteomes" id="UP001320420"/>
    </source>
</evidence>
<protein>
    <submittedName>
        <fullName evidence="3">Uncharacterized protein</fullName>
    </submittedName>
</protein>
<keyword evidence="4" id="KW-1185">Reference proteome</keyword>
<feature type="transmembrane region" description="Helical" evidence="2">
    <location>
        <begin position="20"/>
        <end position="44"/>
    </location>
</feature>
<gene>
    <name evidence="3" type="ORF">SLS62_000507</name>
</gene>
<feature type="transmembrane region" description="Helical" evidence="2">
    <location>
        <begin position="98"/>
        <end position="121"/>
    </location>
</feature>
<proteinExistence type="predicted"/>
<evidence type="ECO:0000256" key="2">
    <source>
        <dbReference type="SAM" id="Phobius"/>
    </source>
</evidence>
<dbReference type="EMBL" id="JAKJXP020000002">
    <property type="protein sequence ID" value="KAK7757492.1"/>
    <property type="molecule type" value="Genomic_DNA"/>
</dbReference>
<feature type="region of interest" description="Disordered" evidence="1">
    <location>
        <begin position="183"/>
        <end position="203"/>
    </location>
</feature>
<evidence type="ECO:0000256" key="1">
    <source>
        <dbReference type="SAM" id="MobiDB-lite"/>
    </source>
</evidence>
<feature type="region of interest" description="Disordered" evidence="1">
    <location>
        <begin position="226"/>
        <end position="258"/>
    </location>
</feature>
<feature type="transmembrane region" description="Helical" evidence="2">
    <location>
        <begin position="64"/>
        <end position="86"/>
    </location>
</feature>
<dbReference type="Proteomes" id="UP001320420">
    <property type="component" value="Unassembled WGS sequence"/>
</dbReference>
<keyword evidence="2" id="KW-0812">Transmembrane</keyword>
<comment type="caution">
    <text evidence="3">The sequence shown here is derived from an EMBL/GenBank/DDBJ whole genome shotgun (WGS) entry which is preliminary data.</text>
</comment>
<name>A0AAN9V319_9PEZI</name>